<organism evidence="1 2">
    <name type="scientific">Solanum verrucosum</name>
    <dbReference type="NCBI Taxonomy" id="315347"/>
    <lineage>
        <taxon>Eukaryota</taxon>
        <taxon>Viridiplantae</taxon>
        <taxon>Streptophyta</taxon>
        <taxon>Embryophyta</taxon>
        <taxon>Tracheophyta</taxon>
        <taxon>Spermatophyta</taxon>
        <taxon>Magnoliopsida</taxon>
        <taxon>eudicotyledons</taxon>
        <taxon>Gunneridae</taxon>
        <taxon>Pentapetalae</taxon>
        <taxon>asterids</taxon>
        <taxon>lamiids</taxon>
        <taxon>Solanales</taxon>
        <taxon>Solanaceae</taxon>
        <taxon>Solanoideae</taxon>
        <taxon>Solaneae</taxon>
        <taxon>Solanum</taxon>
    </lineage>
</organism>
<evidence type="ECO:0008006" key="3">
    <source>
        <dbReference type="Google" id="ProtNLM"/>
    </source>
</evidence>
<accession>A0AAF0TBK5</accession>
<name>A0AAF0TBK5_SOLVR</name>
<sequence>MVHILEGQWETPWSVAWEVRFIQNLKGIVSARVQHSLREGNTLADYFANLVFDFAGNYQLNSVQEVPNEGKKIIYMDKSGTPNIRRFLAESIC</sequence>
<reference evidence="1" key="1">
    <citation type="submission" date="2023-08" db="EMBL/GenBank/DDBJ databases">
        <title>A de novo genome assembly of Solanum verrucosum Schlechtendal, a Mexican diploid species geographically isolated from the other diploid A-genome species in potato relatives.</title>
        <authorList>
            <person name="Hosaka K."/>
        </authorList>
    </citation>
    <scope>NUCLEOTIDE SEQUENCE</scope>
    <source>
        <tissue evidence="1">Young leaves</tissue>
    </source>
</reference>
<evidence type="ECO:0000313" key="1">
    <source>
        <dbReference type="EMBL" id="WMV12279.1"/>
    </source>
</evidence>
<dbReference type="EMBL" id="CP133612">
    <property type="protein sequence ID" value="WMV12279.1"/>
    <property type="molecule type" value="Genomic_DNA"/>
</dbReference>
<evidence type="ECO:0000313" key="2">
    <source>
        <dbReference type="Proteomes" id="UP001234989"/>
    </source>
</evidence>
<proteinExistence type="predicted"/>
<gene>
    <name evidence="1" type="ORF">MTR67_005664</name>
</gene>
<protein>
    <recommendedName>
        <fullName evidence="3">RNase H type-1 domain-containing protein</fullName>
    </recommendedName>
</protein>
<dbReference type="AlphaFoldDB" id="A0AAF0TBK5"/>
<dbReference type="Proteomes" id="UP001234989">
    <property type="component" value="Chromosome 1"/>
</dbReference>
<keyword evidence="2" id="KW-1185">Reference proteome</keyword>